<reference evidence="2" key="2">
    <citation type="submission" date="2020-09" db="EMBL/GenBank/DDBJ databases">
        <authorList>
            <person name="Sun Q."/>
            <person name="Zhou Y."/>
        </authorList>
    </citation>
    <scope>NUCLEOTIDE SEQUENCE</scope>
    <source>
        <strain evidence="2">CGMCC 1.15447</strain>
    </source>
</reference>
<evidence type="ECO:0000256" key="1">
    <source>
        <dbReference type="SAM" id="MobiDB-lite"/>
    </source>
</evidence>
<evidence type="ECO:0000313" key="2">
    <source>
        <dbReference type="EMBL" id="GGA69417.1"/>
    </source>
</evidence>
<sequence length="62" mass="7362">MEENRQERNENDTATKSRQRAQQPCDNCAAKDKDREEFKVHRRIPDSSQRAYLLSGDYFTAR</sequence>
<dbReference type="EMBL" id="BMJB01000001">
    <property type="protein sequence ID" value="GGA69417.1"/>
    <property type="molecule type" value="Genomic_DNA"/>
</dbReference>
<organism evidence="2 3">
    <name type="scientific">Edaphobacter acidisoli</name>
    <dbReference type="NCBI Taxonomy" id="2040573"/>
    <lineage>
        <taxon>Bacteria</taxon>
        <taxon>Pseudomonadati</taxon>
        <taxon>Acidobacteriota</taxon>
        <taxon>Terriglobia</taxon>
        <taxon>Terriglobales</taxon>
        <taxon>Acidobacteriaceae</taxon>
        <taxon>Edaphobacter</taxon>
    </lineage>
</organism>
<comment type="caution">
    <text evidence="2">The sequence shown here is derived from an EMBL/GenBank/DDBJ whole genome shotgun (WGS) entry which is preliminary data.</text>
</comment>
<name>A0A916RWB6_9BACT</name>
<feature type="compositionally biased region" description="Basic and acidic residues" evidence="1">
    <location>
        <begin position="29"/>
        <end position="45"/>
    </location>
</feature>
<dbReference type="AlphaFoldDB" id="A0A916RWB6"/>
<evidence type="ECO:0000313" key="3">
    <source>
        <dbReference type="Proteomes" id="UP000648801"/>
    </source>
</evidence>
<feature type="compositionally biased region" description="Basic and acidic residues" evidence="1">
    <location>
        <begin position="1"/>
        <end position="15"/>
    </location>
</feature>
<gene>
    <name evidence="2" type="ORF">GCM10011507_21140</name>
</gene>
<proteinExistence type="predicted"/>
<accession>A0A916RWB6</accession>
<reference evidence="2" key="1">
    <citation type="journal article" date="2014" name="Int. J. Syst. Evol. Microbiol.">
        <title>Complete genome sequence of Corynebacterium casei LMG S-19264T (=DSM 44701T), isolated from a smear-ripened cheese.</title>
        <authorList>
            <consortium name="US DOE Joint Genome Institute (JGI-PGF)"/>
            <person name="Walter F."/>
            <person name="Albersmeier A."/>
            <person name="Kalinowski J."/>
            <person name="Ruckert C."/>
        </authorList>
    </citation>
    <scope>NUCLEOTIDE SEQUENCE</scope>
    <source>
        <strain evidence="2">CGMCC 1.15447</strain>
    </source>
</reference>
<keyword evidence="3" id="KW-1185">Reference proteome</keyword>
<dbReference type="Proteomes" id="UP000648801">
    <property type="component" value="Unassembled WGS sequence"/>
</dbReference>
<feature type="compositionally biased region" description="Polar residues" evidence="1">
    <location>
        <begin position="16"/>
        <end position="25"/>
    </location>
</feature>
<protein>
    <submittedName>
        <fullName evidence="2">Uncharacterized protein</fullName>
    </submittedName>
</protein>
<feature type="region of interest" description="Disordered" evidence="1">
    <location>
        <begin position="1"/>
        <end position="47"/>
    </location>
</feature>